<reference evidence="2 3" key="1">
    <citation type="submission" date="2019-05" db="EMBL/GenBank/DDBJ databases">
        <title>Genome sequence of Cellulomonas hominis strain CS1.</title>
        <authorList>
            <person name="Belmont J."/>
            <person name="Maclea K.S."/>
        </authorList>
    </citation>
    <scope>NUCLEOTIDE SEQUENCE [LARGE SCALE GENOMIC DNA]</scope>
    <source>
        <strain evidence="2 3">CS1</strain>
    </source>
</reference>
<keyword evidence="1" id="KW-1133">Transmembrane helix</keyword>
<gene>
    <name evidence="2" type="ORF">FA014_10900</name>
</gene>
<name>A0A7Z8JYY9_9CELL</name>
<dbReference type="AlphaFoldDB" id="A0A7Z8JYY9"/>
<sequence>MTLVRRPTSPWLRMLRTGLVVLLGSAAAQVIVSELIWANGVHVPRIAASLVSPLLTAGFVAGATLVAGAYGLRETNRTGSRHGVDRTEQE</sequence>
<dbReference type="EMBL" id="SZYE01000079">
    <property type="protein sequence ID" value="TKR23500.1"/>
    <property type="molecule type" value="Genomic_DNA"/>
</dbReference>
<evidence type="ECO:0000313" key="3">
    <source>
        <dbReference type="Proteomes" id="UP000308121"/>
    </source>
</evidence>
<protein>
    <submittedName>
        <fullName evidence="2">Uncharacterized protein</fullName>
    </submittedName>
</protein>
<accession>A0A7Z8JYY9</accession>
<proteinExistence type="predicted"/>
<feature type="transmembrane region" description="Helical" evidence="1">
    <location>
        <begin position="52"/>
        <end position="72"/>
    </location>
</feature>
<dbReference type="Proteomes" id="UP000308121">
    <property type="component" value="Unassembled WGS sequence"/>
</dbReference>
<keyword evidence="1" id="KW-0812">Transmembrane</keyword>
<organism evidence="2 3">
    <name type="scientific">Cellulomonas hominis</name>
    <dbReference type="NCBI Taxonomy" id="156981"/>
    <lineage>
        <taxon>Bacteria</taxon>
        <taxon>Bacillati</taxon>
        <taxon>Actinomycetota</taxon>
        <taxon>Actinomycetes</taxon>
        <taxon>Micrococcales</taxon>
        <taxon>Cellulomonadaceae</taxon>
        <taxon>Cellulomonas</taxon>
    </lineage>
</organism>
<dbReference type="RefSeq" id="WP_154729710.1">
    <property type="nucleotide sequence ID" value="NZ_SZYE01000079.1"/>
</dbReference>
<keyword evidence="1" id="KW-0472">Membrane</keyword>
<evidence type="ECO:0000313" key="2">
    <source>
        <dbReference type="EMBL" id="TKR23500.1"/>
    </source>
</evidence>
<comment type="caution">
    <text evidence="2">The sequence shown here is derived from an EMBL/GenBank/DDBJ whole genome shotgun (WGS) entry which is preliminary data.</text>
</comment>
<evidence type="ECO:0000256" key="1">
    <source>
        <dbReference type="SAM" id="Phobius"/>
    </source>
</evidence>